<evidence type="ECO:0000256" key="1">
    <source>
        <dbReference type="SAM" id="MobiDB-lite"/>
    </source>
</evidence>
<keyword evidence="3" id="KW-1185">Reference proteome</keyword>
<dbReference type="Proteomes" id="UP000053573">
    <property type="component" value="Unassembled WGS sequence"/>
</dbReference>
<evidence type="ECO:0000313" key="3">
    <source>
        <dbReference type="Proteomes" id="UP000053573"/>
    </source>
</evidence>
<evidence type="ECO:0000313" key="2">
    <source>
        <dbReference type="EMBL" id="KLJ10379.1"/>
    </source>
</evidence>
<feature type="region of interest" description="Disordered" evidence="1">
    <location>
        <begin position="1"/>
        <end position="24"/>
    </location>
</feature>
<dbReference type="AlphaFoldDB" id="A0A0H1BFX5"/>
<accession>A0A0H1BFX5</accession>
<proteinExistence type="predicted"/>
<name>A0A0H1BFX5_9EURO</name>
<dbReference type="OrthoDB" id="4188492at2759"/>
<sequence length="160" mass="18718">MEPIREDMAPQVSGQLFWSPEDRPGRRGVLDRMKRRRRLQKSTTLNPEQLHDILSFIANNQDEGGTVLWTPEILFRYVPNRFEGATVPQKTASDVLSHVISKAFFKIFPSVYEENLKFVGSPKRRSYELHWHGPEPIVPEVLRDMPAFTLVEREPKRIHR</sequence>
<dbReference type="EMBL" id="LDEV01002063">
    <property type="protein sequence ID" value="KLJ10379.1"/>
    <property type="molecule type" value="Genomic_DNA"/>
</dbReference>
<comment type="caution">
    <text evidence="2">The sequence shown here is derived from an EMBL/GenBank/DDBJ whole genome shotgun (WGS) entry which is preliminary data.</text>
</comment>
<gene>
    <name evidence="2" type="ORF">EMPG_14244</name>
</gene>
<organism evidence="2 3">
    <name type="scientific">Blastomyces silverae</name>
    <dbReference type="NCBI Taxonomy" id="2060906"/>
    <lineage>
        <taxon>Eukaryota</taxon>
        <taxon>Fungi</taxon>
        <taxon>Dikarya</taxon>
        <taxon>Ascomycota</taxon>
        <taxon>Pezizomycotina</taxon>
        <taxon>Eurotiomycetes</taxon>
        <taxon>Eurotiomycetidae</taxon>
        <taxon>Onygenales</taxon>
        <taxon>Ajellomycetaceae</taxon>
        <taxon>Blastomyces</taxon>
    </lineage>
</organism>
<protein>
    <submittedName>
        <fullName evidence="2">Uncharacterized protein</fullName>
    </submittedName>
</protein>
<reference evidence="3" key="1">
    <citation type="journal article" date="2015" name="PLoS Genet.">
        <title>The dynamic genome and transcriptome of the human fungal pathogen Blastomyces and close relative Emmonsia.</title>
        <authorList>
            <person name="Munoz J.F."/>
            <person name="Gauthier G.M."/>
            <person name="Desjardins C.A."/>
            <person name="Gallo J.E."/>
            <person name="Holder J."/>
            <person name="Sullivan T.D."/>
            <person name="Marty A.J."/>
            <person name="Carmen J.C."/>
            <person name="Chen Z."/>
            <person name="Ding L."/>
            <person name="Gujja S."/>
            <person name="Magrini V."/>
            <person name="Misas E."/>
            <person name="Mitreva M."/>
            <person name="Priest M."/>
            <person name="Saif S."/>
            <person name="Whiston E.A."/>
            <person name="Young S."/>
            <person name="Zeng Q."/>
            <person name="Goldman W.E."/>
            <person name="Mardis E.R."/>
            <person name="Taylor J.W."/>
            <person name="McEwen J.G."/>
            <person name="Clay O.K."/>
            <person name="Klein B.S."/>
            <person name="Cuomo C.A."/>
        </authorList>
    </citation>
    <scope>NUCLEOTIDE SEQUENCE [LARGE SCALE GENOMIC DNA]</scope>
    <source>
        <strain evidence="3">UAMH 139</strain>
    </source>
</reference>